<organism evidence="4 5">
    <name type="scientific">Steinernema hermaphroditum</name>
    <dbReference type="NCBI Taxonomy" id="289476"/>
    <lineage>
        <taxon>Eukaryota</taxon>
        <taxon>Metazoa</taxon>
        <taxon>Ecdysozoa</taxon>
        <taxon>Nematoda</taxon>
        <taxon>Chromadorea</taxon>
        <taxon>Rhabditida</taxon>
        <taxon>Tylenchina</taxon>
        <taxon>Panagrolaimomorpha</taxon>
        <taxon>Strongyloidoidea</taxon>
        <taxon>Steinernematidae</taxon>
        <taxon>Steinernema</taxon>
    </lineage>
</organism>
<feature type="compositionally biased region" description="Basic residues" evidence="1">
    <location>
        <begin position="343"/>
        <end position="354"/>
    </location>
</feature>
<reference evidence="4" key="1">
    <citation type="submission" date="2023-06" db="EMBL/GenBank/DDBJ databases">
        <title>Genomic analysis of the entomopathogenic nematode Steinernema hermaphroditum.</title>
        <authorList>
            <person name="Schwarz E.M."/>
            <person name="Heppert J.K."/>
            <person name="Baniya A."/>
            <person name="Schwartz H.T."/>
            <person name="Tan C.-H."/>
            <person name="Antoshechkin I."/>
            <person name="Sternberg P.W."/>
            <person name="Goodrich-Blair H."/>
            <person name="Dillman A.R."/>
        </authorList>
    </citation>
    <scope>NUCLEOTIDE SEQUENCE</scope>
    <source>
        <strain evidence="4">PS9179</strain>
        <tissue evidence="4">Whole animal</tissue>
    </source>
</reference>
<dbReference type="EMBL" id="JAUCMV010000004">
    <property type="protein sequence ID" value="KAK0405845.1"/>
    <property type="molecule type" value="Genomic_DNA"/>
</dbReference>
<feature type="compositionally biased region" description="Basic residues" evidence="1">
    <location>
        <begin position="391"/>
        <end position="409"/>
    </location>
</feature>
<proteinExistence type="predicted"/>
<gene>
    <name evidence="4" type="ORF">QR680_018230</name>
</gene>
<evidence type="ECO:0000313" key="4">
    <source>
        <dbReference type="EMBL" id="KAK0405845.1"/>
    </source>
</evidence>
<evidence type="ECO:0000313" key="5">
    <source>
        <dbReference type="Proteomes" id="UP001175271"/>
    </source>
</evidence>
<feature type="signal peptide" evidence="3">
    <location>
        <begin position="1"/>
        <end position="26"/>
    </location>
</feature>
<comment type="caution">
    <text evidence="4">The sequence shown here is derived from an EMBL/GenBank/DDBJ whole genome shotgun (WGS) entry which is preliminary data.</text>
</comment>
<evidence type="ECO:0000256" key="2">
    <source>
        <dbReference type="SAM" id="Phobius"/>
    </source>
</evidence>
<feature type="chain" id="PRO_5041240760" evidence="3">
    <location>
        <begin position="27"/>
        <end position="409"/>
    </location>
</feature>
<keyword evidence="2" id="KW-1133">Transmembrane helix</keyword>
<dbReference type="AlphaFoldDB" id="A0AA39LQN8"/>
<feature type="compositionally biased region" description="Basic and acidic residues" evidence="1">
    <location>
        <begin position="332"/>
        <end position="342"/>
    </location>
</feature>
<dbReference type="Proteomes" id="UP001175271">
    <property type="component" value="Unassembled WGS sequence"/>
</dbReference>
<feature type="transmembrane region" description="Helical" evidence="2">
    <location>
        <begin position="296"/>
        <end position="319"/>
    </location>
</feature>
<feature type="compositionally biased region" description="Basic and acidic residues" evidence="1">
    <location>
        <begin position="373"/>
        <end position="382"/>
    </location>
</feature>
<feature type="compositionally biased region" description="Low complexity" evidence="1">
    <location>
        <begin position="357"/>
        <end position="366"/>
    </location>
</feature>
<keyword evidence="2" id="KW-0812">Transmembrane</keyword>
<evidence type="ECO:0000256" key="3">
    <source>
        <dbReference type="SAM" id="SignalP"/>
    </source>
</evidence>
<name>A0AA39LQN8_9BILA</name>
<keyword evidence="3" id="KW-0732">Signal</keyword>
<keyword evidence="2" id="KW-0472">Membrane</keyword>
<protein>
    <submittedName>
        <fullName evidence="4">Uncharacterized protein</fullName>
    </submittedName>
</protein>
<keyword evidence="5" id="KW-1185">Reference proteome</keyword>
<sequence length="409" mass="45807">MLDRCGLTAFLLLLATLYYEPYGVSAGEDFSAMNGIHRTKGLLSCQPVNQIPKLSSIYATCDDLDIDGQKKISNSECGRQTARVFRTRNHIVRYVYDKKKPVTVSITLHNINGFSHGSDKDIEVNNVRNPENAFMADDAIFFSNGYVNVSSAETIREGVQKEYKKEFYPKNDMQVDVFKMMRFSVSRNNTRNFKTDLVSAGYDALNYHQEFDGQLFSTVVHLDTDTKGTKIKSFAGVVCVGQSKIGDITVLPIVYRDIMNKKYNEYSPIFDYEGKDDPTKKQGCPPQSWERTLPPFVAVCVLGGTLSSITLMVVLYMIVWRIPRIKRRIAAAERANEDDTAKGGRRTQRHKKRCRQETTGEQCDCGGTDDDTGDGHSNEGKDGTGTTKSSRSSKHKGKSKKKAKASKKA</sequence>
<feature type="region of interest" description="Disordered" evidence="1">
    <location>
        <begin position="332"/>
        <end position="409"/>
    </location>
</feature>
<evidence type="ECO:0000256" key="1">
    <source>
        <dbReference type="SAM" id="MobiDB-lite"/>
    </source>
</evidence>
<accession>A0AA39LQN8</accession>